<dbReference type="OrthoDB" id="4220319at2759"/>
<dbReference type="Proteomes" id="UP000799779">
    <property type="component" value="Unassembled WGS sequence"/>
</dbReference>
<keyword evidence="3" id="KW-1185">Reference proteome</keyword>
<proteinExistence type="predicted"/>
<gene>
    <name evidence="2" type="ORF">P154DRAFT_524008</name>
</gene>
<dbReference type="EMBL" id="ML977603">
    <property type="protein sequence ID" value="KAF1998544.1"/>
    <property type="molecule type" value="Genomic_DNA"/>
</dbReference>
<evidence type="ECO:0000256" key="1">
    <source>
        <dbReference type="SAM" id="MobiDB-lite"/>
    </source>
</evidence>
<accession>A0A6A5WCA2</accession>
<feature type="region of interest" description="Disordered" evidence="1">
    <location>
        <begin position="15"/>
        <end position="127"/>
    </location>
</feature>
<evidence type="ECO:0000313" key="3">
    <source>
        <dbReference type="Proteomes" id="UP000799779"/>
    </source>
</evidence>
<organism evidence="2 3">
    <name type="scientific">Amniculicola lignicola CBS 123094</name>
    <dbReference type="NCBI Taxonomy" id="1392246"/>
    <lineage>
        <taxon>Eukaryota</taxon>
        <taxon>Fungi</taxon>
        <taxon>Dikarya</taxon>
        <taxon>Ascomycota</taxon>
        <taxon>Pezizomycotina</taxon>
        <taxon>Dothideomycetes</taxon>
        <taxon>Pleosporomycetidae</taxon>
        <taxon>Pleosporales</taxon>
        <taxon>Amniculicolaceae</taxon>
        <taxon>Amniculicola</taxon>
    </lineage>
</organism>
<feature type="compositionally biased region" description="Basic and acidic residues" evidence="1">
    <location>
        <begin position="116"/>
        <end position="127"/>
    </location>
</feature>
<dbReference type="PANTHER" id="PTHR42090:SF1">
    <property type="match status" value="1"/>
</dbReference>
<sequence length="127" mass="13519">MSLLRLTLTRRLLPRTTSPLTLSRPLTTTPSHLHSRKNTQDRDSLDPSATEYSKSGTDDEAASMKQAAFDPNETRPEEETKTAGKGQEGNPLEVSPGNKEISKGRGGEEGGAQGAPEKERSGGGKSG</sequence>
<name>A0A6A5WCA2_9PLEO</name>
<feature type="compositionally biased region" description="Basic and acidic residues" evidence="1">
    <location>
        <begin position="72"/>
        <end position="82"/>
    </location>
</feature>
<reference evidence="2" key="1">
    <citation type="journal article" date="2020" name="Stud. Mycol.">
        <title>101 Dothideomycetes genomes: a test case for predicting lifestyles and emergence of pathogens.</title>
        <authorList>
            <person name="Haridas S."/>
            <person name="Albert R."/>
            <person name="Binder M."/>
            <person name="Bloem J."/>
            <person name="Labutti K."/>
            <person name="Salamov A."/>
            <person name="Andreopoulos B."/>
            <person name="Baker S."/>
            <person name="Barry K."/>
            <person name="Bills G."/>
            <person name="Bluhm B."/>
            <person name="Cannon C."/>
            <person name="Castanera R."/>
            <person name="Culley D."/>
            <person name="Daum C."/>
            <person name="Ezra D."/>
            <person name="Gonzalez J."/>
            <person name="Henrissat B."/>
            <person name="Kuo A."/>
            <person name="Liang C."/>
            <person name="Lipzen A."/>
            <person name="Lutzoni F."/>
            <person name="Magnuson J."/>
            <person name="Mondo S."/>
            <person name="Nolan M."/>
            <person name="Ohm R."/>
            <person name="Pangilinan J."/>
            <person name="Park H.-J."/>
            <person name="Ramirez L."/>
            <person name="Alfaro M."/>
            <person name="Sun H."/>
            <person name="Tritt A."/>
            <person name="Yoshinaga Y."/>
            <person name="Zwiers L.-H."/>
            <person name="Turgeon B."/>
            <person name="Goodwin S."/>
            <person name="Spatafora J."/>
            <person name="Crous P."/>
            <person name="Grigoriev I."/>
        </authorList>
    </citation>
    <scope>NUCLEOTIDE SEQUENCE</scope>
    <source>
        <strain evidence="2">CBS 123094</strain>
    </source>
</reference>
<dbReference type="PANTHER" id="PTHR42090">
    <property type="match status" value="1"/>
</dbReference>
<protein>
    <submittedName>
        <fullName evidence="2">Uncharacterized protein</fullName>
    </submittedName>
</protein>
<dbReference type="AlphaFoldDB" id="A0A6A5WCA2"/>
<feature type="compositionally biased region" description="Low complexity" evidence="1">
    <location>
        <begin position="15"/>
        <end position="31"/>
    </location>
</feature>
<evidence type="ECO:0000313" key="2">
    <source>
        <dbReference type="EMBL" id="KAF1998544.1"/>
    </source>
</evidence>